<dbReference type="PANTHER" id="PTHR46467">
    <property type="entry name" value="TETHER CONTAINING UBX DOMAIN FOR GLUT4"/>
    <property type="match status" value="1"/>
</dbReference>
<protein>
    <recommendedName>
        <fullName evidence="2">UBX domain-containing protein</fullName>
    </recommendedName>
</protein>
<dbReference type="RefSeq" id="XP_018993974.1">
    <property type="nucleotide sequence ID" value="XM_019138537.1"/>
</dbReference>
<dbReference type="InterPro" id="IPR029071">
    <property type="entry name" value="Ubiquitin-like_domsf"/>
</dbReference>
<dbReference type="PANTHER" id="PTHR46467:SF1">
    <property type="entry name" value="TETHER CONTAINING UBX DOMAIN FOR GLUT4"/>
    <property type="match status" value="1"/>
</dbReference>
<feature type="compositionally biased region" description="Low complexity" evidence="1">
    <location>
        <begin position="256"/>
        <end position="266"/>
    </location>
</feature>
<dbReference type="SUPFAM" id="SSF54236">
    <property type="entry name" value="Ubiquitin-like"/>
    <property type="match status" value="1"/>
</dbReference>
<dbReference type="Proteomes" id="UP000094065">
    <property type="component" value="Unassembled WGS sequence"/>
</dbReference>
<evidence type="ECO:0000313" key="4">
    <source>
        <dbReference type="Proteomes" id="UP000094065"/>
    </source>
</evidence>
<name>A0A1E3HRD5_9TREE</name>
<evidence type="ECO:0000313" key="3">
    <source>
        <dbReference type="EMBL" id="ODN78928.1"/>
    </source>
</evidence>
<dbReference type="PROSITE" id="PS50033">
    <property type="entry name" value="UBX"/>
    <property type="match status" value="1"/>
</dbReference>
<dbReference type="InterPro" id="IPR001012">
    <property type="entry name" value="UBX_dom"/>
</dbReference>
<feature type="region of interest" description="Disordered" evidence="1">
    <location>
        <begin position="1"/>
        <end position="58"/>
    </location>
</feature>
<accession>A0A1E3HRD5</accession>
<organism evidence="3 4">
    <name type="scientific">Cryptococcus amylolentus CBS 6039</name>
    <dbReference type="NCBI Taxonomy" id="1295533"/>
    <lineage>
        <taxon>Eukaryota</taxon>
        <taxon>Fungi</taxon>
        <taxon>Dikarya</taxon>
        <taxon>Basidiomycota</taxon>
        <taxon>Agaricomycotina</taxon>
        <taxon>Tremellomycetes</taxon>
        <taxon>Tremellales</taxon>
        <taxon>Cryptococcaceae</taxon>
        <taxon>Cryptococcus</taxon>
    </lineage>
</organism>
<dbReference type="GO" id="GO:0005737">
    <property type="term" value="C:cytoplasm"/>
    <property type="evidence" value="ECO:0007669"/>
    <property type="project" value="TreeGrafter"/>
</dbReference>
<dbReference type="EMBL" id="AWGJ01000006">
    <property type="protein sequence ID" value="ODN78928.1"/>
    <property type="molecule type" value="Genomic_DNA"/>
</dbReference>
<evidence type="ECO:0000259" key="2">
    <source>
        <dbReference type="PROSITE" id="PS50033"/>
    </source>
</evidence>
<dbReference type="GO" id="GO:0005634">
    <property type="term" value="C:nucleus"/>
    <property type="evidence" value="ECO:0007669"/>
    <property type="project" value="TreeGrafter"/>
</dbReference>
<dbReference type="Gene3D" id="3.10.20.90">
    <property type="entry name" value="Phosphatidylinositol 3-kinase Catalytic Subunit, Chain A, domain 1"/>
    <property type="match status" value="1"/>
</dbReference>
<gene>
    <name evidence="3" type="ORF">L202_04451</name>
</gene>
<dbReference type="Pfam" id="PF00789">
    <property type="entry name" value="UBX"/>
    <property type="match status" value="1"/>
</dbReference>
<evidence type="ECO:0000256" key="1">
    <source>
        <dbReference type="SAM" id="MobiDB-lite"/>
    </source>
</evidence>
<proteinExistence type="predicted"/>
<dbReference type="GO" id="GO:0012506">
    <property type="term" value="C:vesicle membrane"/>
    <property type="evidence" value="ECO:0007669"/>
    <property type="project" value="TreeGrafter"/>
</dbReference>
<dbReference type="GeneID" id="30155760"/>
<dbReference type="GO" id="GO:0006886">
    <property type="term" value="P:intracellular protein transport"/>
    <property type="evidence" value="ECO:0007669"/>
    <property type="project" value="TreeGrafter"/>
</dbReference>
<sequence>MSQQQQEASPHLQDASTVPTTAQADGEPAASTQEQVIKVYNPASATATPNSEDLPADFFEPTLSDVRAIHGTNAARNKRLNEGPLLTSKYREAEKGERERVKREKWPETTIRVKFGDGTVVQGVFPSQGPIQPVYDFVRSTLSPSAVAEPFILYQPPRTLFPEHPPPEQKPTKKPINPLMKSSIVTPASYGSVRGGPVQGLQGGKGGKETLAELGLVPQSLLVVRWDDGDMNASSYPAPLKDELKQKSEPLPPAAPKQADAPAPTASSGGTKTEIPTGEKKIPKWLQKGLLKKKT</sequence>
<comment type="caution">
    <text evidence="3">The sequence shown here is derived from an EMBL/GenBank/DDBJ whole genome shotgun (WGS) entry which is preliminary data.</text>
</comment>
<reference evidence="3 4" key="1">
    <citation type="submission" date="2016-06" db="EMBL/GenBank/DDBJ databases">
        <title>Evolution of pathogenesis and genome organization in the Tremellales.</title>
        <authorList>
            <person name="Cuomo C."/>
            <person name="Litvintseva A."/>
            <person name="Heitman J."/>
            <person name="Chen Y."/>
            <person name="Sun S."/>
            <person name="Springer D."/>
            <person name="Dromer F."/>
            <person name="Young S."/>
            <person name="Zeng Q."/>
            <person name="Chapman S."/>
            <person name="Gujja S."/>
            <person name="Saif S."/>
            <person name="Birren B."/>
        </authorList>
    </citation>
    <scope>NUCLEOTIDE SEQUENCE [LARGE SCALE GENOMIC DNA]</scope>
    <source>
        <strain evidence="3 4">CBS 6039</strain>
    </source>
</reference>
<dbReference type="OrthoDB" id="440781at2759"/>
<dbReference type="STRING" id="1295533.A0A1E3HRD5"/>
<feature type="domain" description="UBX" evidence="2">
    <location>
        <begin position="104"/>
        <end position="155"/>
    </location>
</feature>
<dbReference type="AlphaFoldDB" id="A0A1E3HRD5"/>
<feature type="compositionally biased region" description="Polar residues" evidence="1">
    <location>
        <begin position="1"/>
        <end position="23"/>
    </location>
</feature>
<keyword evidence="4" id="KW-1185">Reference proteome</keyword>
<feature type="region of interest" description="Disordered" evidence="1">
    <location>
        <begin position="234"/>
        <end position="295"/>
    </location>
</feature>